<dbReference type="SUPFAM" id="SSF101478">
    <property type="entry name" value="ADP-ribosylglycohydrolase"/>
    <property type="match status" value="1"/>
</dbReference>
<dbReference type="InterPro" id="IPR036705">
    <property type="entry name" value="Ribosyl_crysJ1_sf"/>
</dbReference>
<protein>
    <submittedName>
        <fullName evidence="1">ADP-ribosylglycohydrolase family protein</fullName>
    </submittedName>
</protein>
<dbReference type="Proteomes" id="UP001570417">
    <property type="component" value="Unassembled WGS sequence"/>
</dbReference>
<sequence length="314" mass="34554">MDQHKEKAYHAVVGALVGDVASMGLHWLYDQQQIIKVAGKHPEFHAPDRFDYQDKGYFAHSGKSVGDHSQYGAQVLAMVDALTCAKAYSEKCYIEHFREWFDFGGYWVGYIDKPTKITLQNIHQQESNGLPVTRCGADDTQLPAISKLIPLIACFHTSNELPAMVESAVRVTNNNDKAVEWAHALTLLLQAAIQGHTPMQCVEMVRQTCSSFIHEQVNLALAEPELSITEAAQKFGLHCDLAAAFPVIIRIVATAKSYEQGIRDNILCGGDNCGRSIIIGAVLAAGYFDEEGSIPCEWLAQLNLNGKVLALPIQ</sequence>
<keyword evidence="2" id="KW-1185">Reference proteome</keyword>
<evidence type="ECO:0000313" key="2">
    <source>
        <dbReference type="Proteomes" id="UP001570417"/>
    </source>
</evidence>
<name>A0ABV4NDC7_9VIBR</name>
<dbReference type="Gene3D" id="1.10.4080.10">
    <property type="entry name" value="ADP-ribosylation/Crystallin J1"/>
    <property type="match status" value="1"/>
</dbReference>
<dbReference type="PANTHER" id="PTHR16222:SF17">
    <property type="entry name" value="SELENOPROTEIN J"/>
    <property type="match status" value="1"/>
</dbReference>
<evidence type="ECO:0000313" key="1">
    <source>
        <dbReference type="EMBL" id="MFA0569410.1"/>
    </source>
</evidence>
<proteinExistence type="predicted"/>
<dbReference type="InterPro" id="IPR050792">
    <property type="entry name" value="ADP-ribosylglycohydrolase"/>
</dbReference>
<dbReference type="Pfam" id="PF03747">
    <property type="entry name" value="ADP_ribosyl_GH"/>
    <property type="match status" value="1"/>
</dbReference>
<dbReference type="EMBL" id="JBFRUW010000050">
    <property type="protein sequence ID" value="MFA0569410.1"/>
    <property type="molecule type" value="Genomic_DNA"/>
</dbReference>
<dbReference type="RefSeq" id="WP_372266562.1">
    <property type="nucleotide sequence ID" value="NZ_JBFRUW010000050.1"/>
</dbReference>
<comment type="caution">
    <text evidence="1">The sequence shown here is derived from an EMBL/GenBank/DDBJ whole genome shotgun (WGS) entry which is preliminary data.</text>
</comment>
<accession>A0ABV4NDC7</accession>
<reference evidence="1 2" key="1">
    <citation type="journal article" date="2024" name="ISME J.">
        <title>Tailless and filamentous prophages are predominant in marine Vibrio.</title>
        <authorList>
            <person name="Steensen K."/>
            <person name="Seneca J."/>
            <person name="Bartlau N."/>
            <person name="Yu X.A."/>
            <person name="Hussain F.A."/>
            <person name="Polz M.F."/>
        </authorList>
    </citation>
    <scope>NUCLEOTIDE SEQUENCE [LARGE SCALE GENOMIC DNA]</scope>
    <source>
        <strain evidence="1 2">10N.222.51.A1</strain>
    </source>
</reference>
<dbReference type="PANTHER" id="PTHR16222">
    <property type="entry name" value="ADP-RIBOSYLGLYCOHYDROLASE"/>
    <property type="match status" value="1"/>
</dbReference>
<gene>
    <name evidence="1" type="ORF">AB4566_14150</name>
</gene>
<dbReference type="InterPro" id="IPR005502">
    <property type="entry name" value="Ribosyl_crysJ1"/>
</dbReference>
<organism evidence="1 2">
    <name type="scientific">Vibrio gallaecicus</name>
    <dbReference type="NCBI Taxonomy" id="552386"/>
    <lineage>
        <taxon>Bacteria</taxon>
        <taxon>Pseudomonadati</taxon>
        <taxon>Pseudomonadota</taxon>
        <taxon>Gammaproteobacteria</taxon>
        <taxon>Vibrionales</taxon>
        <taxon>Vibrionaceae</taxon>
        <taxon>Vibrio</taxon>
    </lineage>
</organism>